<dbReference type="OrthoDB" id="9776116at2"/>
<dbReference type="Proteomes" id="UP000198575">
    <property type="component" value="Unassembled WGS sequence"/>
</dbReference>
<accession>A0A1I5A1D6</accession>
<evidence type="ECO:0000259" key="1">
    <source>
        <dbReference type="Pfam" id="PF01882"/>
    </source>
</evidence>
<gene>
    <name evidence="2" type="ORF">SAMN05216289_13119</name>
</gene>
<feature type="domain" description="DUF58" evidence="1">
    <location>
        <begin position="60"/>
        <end position="269"/>
    </location>
</feature>
<proteinExistence type="predicted"/>
<dbReference type="SUPFAM" id="SSF53300">
    <property type="entry name" value="vWA-like"/>
    <property type="match status" value="1"/>
</dbReference>
<dbReference type="InterPro" id="IPR036465">
    <property type="entry name" value="vWFA_dom_sf"/>
</dbReference>
<dbReference type="CDD" id="cd00198">
    <property type="entry name" value="vWFA"/>
    <property type="match status" value="1"/>
</dbReference>
<evidence type="ECO:0000313" key="3">
    <source>
        <dbReference type="Proteomes" id="UP000198575"/>
    </source>
</evidence>
<dbReference type="InterPro" id="IPR002881">
    <property type="entry name" value="DUF58"/>
</dbReference>
<keyword evidence="3" id="KW-1185">Reference proteome</keyword>
<dbReference type="PANTHER" id="PTHR33608:SF12">
    <property type="entry name" value="DUF58 DOMAIN-CONTAINING PROTEIN"/>
    <property type="match status" value="1"/>
</dbReference>
<dbReference type="STRING" id="578942.SAMN05216289_13119"/>
<sequence length="315" mass="35004">MNGTRHQNDTTSGIRVSLTELLALSALARGSNLAEVRRSAAARTGQHASRWRGRGVDFRESRVYQPGDDIRHMDWRVTARSGRPHTKLFEEEREHGLLLMMDFNAGMRFGTRVRFKSVQAARAASLLAWMAIQAGDRVGVLGYGGGIVDEVKPAGGRRGVLQVLRALRDWDRDAGGQRESLGEALQRARRLLRPGTRLIVISDGYSAGPDAWPILTRCAGRHELGCVLVSDPLEQRPPPAGRYAVSTQNGRRMLDFGDRQLRDDWTKPFAAIRDRTRAEFVRLGARVVELTTDADLRKAIMPFTDRALGPRDSSA</sequence>
<reference evidence="2 3" key="1">
    <citation type="submission" date="2016-10" db="EMBL/GenBank/DDBJ databases">
        <authorList>
            <person name="de Groot N.N."/>
        </authorList>
    </citation>
    <scope>NUCLEOTIDE SEQUENCE [LARGE SCALE GENOMIC DNA]</scope>
    <source>
        <strain evidence="2 3">CGMCC 1.7659</strain>
    </source>
</reference>
<protein>
    <recommendedName>
        <fullName evidence="1">DUF58 domain-containing protein</fullName>
    </recommendedName>
</protein>
<dbReference type="RefSeq" id="WP_092409975.1">
    <property type="nucleotide sequence ID" value="NZ_FOVF01000031.1"/>
</dbReference>
<dbReference type="AlphaFoldDB" id="A0A1I5A1D6"/>
<dbReference type="PANTHER" id="PTHR33608">
    <property type="entry name" value="BLL2464 PROTEIN"/>
    <property type="match status" value="1"/>
</dbReference>
<dbReference type="EMBL" id="FOVF01000031">
    <property type="protein sequence ID" value="SFN56292.1"/>
    <property type="molecule type" value="Genomic_DNA"/>
</dbReference>
<name>A0A1I5A1D6_9GAMM</name>
<evidence type="ECO:0000313" key="2">
    <source>
        <dbReference type="EMBL" id="SFN56292.1"/>
    </source>
</evidence>
<dbReference type="Gene3D" id="3.40.50.410">
    <property type="entry name" value="von Willebrand factor, type A domain"/>
    <property type="match status" value="1"/>
</dbReference>
<organism evidence="2 3">
    <name type="scientific">Dokdonella immobilis</name>
    <dbReference type="NCBI Taxonomy" id="578942"/>
    <lineage>
        <taxon>Bacteria</taxon>
        <taxon>Pseudomonadati</taxon>
        <taxon>Pseudomonadota</taxon>
        <taxon>Gammaproteobacteria</taxon>
        <taxon>Lysobacterales</taxon>
        <taxon>Rhodanobacteraceae</taxon>
        <taxon>Dokdonella</taxon>
    </lineage>
</organism>
<dbReference type="Pfam" id="PF01882">
    <property type="entry name" value="DUF58"/>
    <property type="match status" value="1"/>
</dbReference>